<name>A0A382N2J0_9ZZZZ</name>
<sequence length="37" mass="4373">MMREKTKDIDPQETQEWLEAIEDALEEHGNKRAGFLL</sequence>
<evidence type="ECO:0000259" key="1">
    <source>
        <dbReference type="PROSITE" id="PS50003"/>
    </source>
</evidence>
<dbReference type="PROSITE" id="PS50003">
    <property type="entry name" value="PH_DOMAIN"/>
    <property type="match status" value="1"/>
</dbReference>
<dbReference type="EMBL" id="UINC01097572">
    <property type="protein sequence ID" value="SVC55393.1"/>
    <property type="molecule type" value="Genomic_DNA"/>
</dbReference>
<feature type="domain" description="PH" evidence="1">
    <location>
        <begin position="1"/>
        <end position="26"/>
    </location>
</feature>
<organism evidence="2">
    <name type="scientific">marine metagenome</name>
    <dbReference type="NCBI Taxonomy" id="408172"/>
    <lineage>
        <taxon>unclassified sequences</taxon>
        <taxon>metagenomes</taxon>
        <taxon>ecological metagenomes</taxon>
    </lineage>
</organism>
<feature type="non-terminal residue" evidence="2">
    <location>
        <position position="37"/>
    </location>
</feature>
<protein>
    <recommendedName>
        <fullName evidence="1">PH domain-containing protein</fullName>
    </recommendedName>
</protein>
<dbReference type="AlphaFoldDB" id="A0A382N2J0"/>
<gene>
    <name evidence="2" type="ORF">METZ01_LOCUS308247</name>
</gene>
<proteinExistence type="predicted"/>
<reference evidence="2" key="1">
    <citation type="submission" date="2018-05" db="EMBL/GenBank/DDBJ databases">
        <authorList>
            <person name="Lanie J.A."/>
            <person name="Ng W.-L."/>
            <person name="Kazmierczak K.M."/>
            <person name="Andrzejewski T.M."/>
            <person name="Davidsen T.M."/>
            <person name="Wayne K.J."/>
            <person name="Tettelin H."/>
            <person name="Glass J.I."/>
            <person name="Rusch D."/>
            <person name="Podicherti R."/>
            <person name="Tsui H.-C.T."/>
            <person name="Winkler M.E."/>
        </authorList>
    </citation>
    <scope>NUCLEOTIDE SEQUENCE</scope>
</reference>
<evidence type="ECO:0000313" key="2">
    <source>
        <dbReference type="EMBL" id="SVC55393.1"/>
    </source>
</evidence>
<accession>A0A382N2J0</accession>
<dbReference type="InterPro" id="IPR001849">
    <property type="entry name" value="PH_domain"/>
</dbReference>